<keyword evidence="2" id="KW-0732">Signal</keyword>
<dbReference type="Gene3D" id="2.30.30.700">
    <property type="entry name" value="SLA1 homology domain 1"/>
    <property type="match status" value="1"/>
</dbReference>
<dbReference type="Pfam" id="PF03983">
    <property type="entry name" value="SHD1"/>
    <property type="match status" value="1"/>
</dbReference>
<gene>
    <name evidence="4" type="ORF">GCM10023156_22550</name>
</gene>
<sequence length="291" mass="32552">MNLRLLLFPLLLFATGAPFAFTREWTDATGKYKVEAEFDGVVTGKVRLVKPDGSILAVPLERLSEGDQEHIRSLAGTSGNGQPRSQNDKTEPKQDVGAIAASQSSQNLVPQIHLVLFVAAGLDPPADAESKMVAAAEYTETFFVKWMKHWNYPPAQEQIFPRDDNGRIRVLRIHGSKPPEQYTKAFELMQELWPKAHAQYGLPRNNPLWWVYVYKGDPPMRFNEYRGSGDLRRGGWAVVNFENRPGEISSGKRWRRAFTTISRSRVASMNLVTPLACSTLAPSSPIGLATR</sequence>
<name>A0ABP8MPF8_9BACT</name>
<proteinExistence type="predicted"/>
<dbReference type="Proteomes" id="UP001500840">
    <property type="component" value="Unassembled WGS sequence"/>
</dbReference>
<protein>
    <recommendedName>
        <fullName evidence="3">SLA1 homology domain-containing protein</fullName>
    </recommendedName>
</protein>
<accession>A0ABP8MPF8</accession>
<reference evidence="5" key="1">
    <citation type="journal article" date="2019" name="Int. J. Syst. Evol. Microbiol.">
        <title>The Global Catalogue of Microorganisms (GCM) 10K type strain sequencing project: providing services to taxonomists for standard genome sequencing and annotation.</title>
        <authorList>
            <consortium name="The Broad Institute Genomics Platform"/>
            <consortium name="The Broad Institute Genome Sequencing Center for Infectious Disease"/>
            <person name="Wu L."/>
            <person name="Ma J."/>
        </authorList>
    </citation>
    <scope>NUCLEOTIDE SEQUENCE [LARGE SCALE GENOMIC DNA]</scope>
    <source>
        <strain evidence="5">JCM 17759</strain>
    </source>
</reference>
<evidence type="ECO:0000256" key="2">
    <source>
        <dbReference type="SAM" id="SignalP"/>
    </source>
</evidence>
<feature type="chain" id="PRO_5045983812" description="SLA1 homology domain-containing protein" evidence="2">
    <location>
        <begin position="21"/>
        <end position="291"/>
    </location>
</feature>
<evidence type="ECO:0000313" key="5">
    <source>
        <dbReference type="Proteomes" id="UP001500840"/>
    </source>
</evidence>
<organism evidence="4 5">
    <name type="scientific">Novipirellula rosea</name>
    <dbReference type="NCBI Taxonomy" id="1031540"/>
    <lineage>
        <taxon>Bacteria</taxon>
        <taxon>Pseudomonadati</taxon>
        <taxon>Planctomycetota</taxon>
        <taxon>Planctomycetia</taxon>
        <taxon>Pirellulales</taxon>
        <taxon>Pirellulaceae</taxon>
        <taxon>Novipirellula</taxon>
    </lineage>
</organism>
<feature type="domain" description="SLA1 homology" evidence="3">
    <location>
        <begin position="20"/>
        <end position="78"/>
    </location>
</feature>
<evidence type="ECO:0000313" key="4">
    <source>
        <dbReference type="EMBL" id="GAA4452719.1"/>
    </source>
</evidence>
<keyword evidence="5" id="KW-1185">Reference proteome</keyword>
<dbReference type="InterPro" id="IPR007131">
    <property type="entry name" value="SHD1"/>
</dbReference>
<evidence type="ECO:0000259" key="3">
    <source>
        <dbReference type="Pfam" id="PF03983"/>
    </source>
</evidence>
<evidence type="ECO:0000256" key="1">
    <source>
        <dbReference type="SAM" id="MobiDB-lite"/>
    </source>
</evidence>
<dbReference type="EMBL" id="BAABGA010000029">
    <property type="protein sequence ID" value="GAA4452719.1"/>
    <property type="molecule type" value="Genomic_DNA"/>
</dbReference>
<feature type="compositionally biased region" description="Polar residues" evidence="1">
    <location>
        <begin position="75"/>
        <end position="85"/>
    </location>
</feature>
<dbReference type="RefSeq" id="WP_345322007.1">
    <property type="nucleotide sequence ID" value="NZ_BAABGA010000029.1"/>
</dbReference>
<feature type="region of interest" description="Disordered" evidence="1">
    <location>
        <begin position="73"/>
        <end position="97"/>
    </location>
</feature>
<comment type="caution">
    <text evidence="4">The sequence shown here is derived from an EMBL/GenBank/DDBJ whole genome shotgun (WGS) entry which is preliminary data.</text>
</comment>
<feature type="signal peptide" evidence="2">
    <location>
        <begin position="1"/>
        <end position="20"/>
    </location>
</feature>